<evidence type="ECO:0008006" key="4">
    <source>
        <dbReference type="Google" id="ProtNLM"/>
    </source>
</evidence>
<gene>
    <name evidence="2" type="ORF">PK98_14105</name>
</gene>
<reference evidence="2 3" key="1">
    <citation type="submission" date="2014-11" db="EMBL/GenBank/DDBJ databases">
        <title>Draft genome sequence of Kirrobacter mercurialis.</title>
        <authorList>
            <person name="Coil D.A."/>
            <person name="Eisen J.A."/>
        </authorList>
    </citation>
    <scope>NUCLEOTIDE SEQUENCE [LARGE SCALE GENOMIC DNA]</scope>
    <source>
        <strain evidence="2 3">Coronado</strain>
    </source>
</reference>
<dbReference type="Proteomes" id="UP000030988">
    <property type="component" value="Unassembled WGS sequence"/>
</dbReference>
<sequence length="118" mass="12349">MAFTQAGLCLPIDPEVRMNRINRVLPAAVLLLVAACDGPQEQAGETADVASGAVESEDSMTSGPAETLGERADEAAESAAEAVDARADALEERADAQRDAADRQAEALEQQAEQVRGR</sequence>
<dbReference type="RefSeq" id="WP_039097442.1">
    <property type="nucleotide sequence ID" value="NZ_JTDN01000002.1"/>
</dbReference>
<feature type="compositionally biased region" description="Low complexity" evidence="1">
    <location>
        <begin position="107"/>
        <end position="118"/>
    </location>
</feature>
<dbReference type="EMBL" id="JTDN01000002">
    <property type="protein sequence ID" value="KHL24973.1"/>
    <property type="molecule type" value="Genomic_DNA"/>
</dbReference>
<dbReference type="AlphaFoldDB" id="A0A0B2BTT6"/>
<feature type="compositionally biased region" description="Basic and acidic residues" evidence="1">
    <location>
        <begin position="83"/>
        <end position="106"/>
    </location>
</feature>
<keyword evidence="3" id="KW-1185">Reference proteome</keyword>
<proteinExistence type="predicted"/>
<protein>
    <recommendedName>
        <fullName evidence="4">Lipoprotein</fullName>
    </recommendedName>
</protein>
<evidence type="ECO:0000313" key="3">
    <source>
        <dbReference type="Proteomes" id="UP000030988"/>
    </source>
</evidence>
<accession>A0A0B2BTT6</accession>
<name>A0A0B2BTT6_9SPHN</name>
<feature type="region of interest" description="Disordered" evidence="1">
    <location>
        <begin position="41"/>
        <end position="118"/>
    </location>
</feature>
<evidence type="ECO:0000256" key="1">
    <source>
        <dbReference type="SAM" id="MobiDB-lite"/>
    </source>
</evidence>
<dbReference type="STRING" id="1572751.PK98_14105"/>
<organism evidence="2 3">
    <name type="scientific">Croceibacterium mercuriale</name>
    <dbReference type="NCBI Taxonomy" id="1572751"/>
    <lineage>
        <taxon>Bacteria</taxon>
        <taxon>Pseudomonadati</taxon>
        <taxon>Pseudomonadota</taxon>
        <taxon>Alphaproteobacteria</taxon>
        <taxon>Sphingomonadales</taxon>
        <taxon>Erythrobacteraceae</taxon>
        <taxon>Croceibacterium</taxon>
    </lineage>
</organism>
<evidence type="ECO:0000313" key="2">
    <source>
        <dbReference type="EMBL" id="KHL24973.1"/>
    </source>
</evidence>
<comment type="caution">
    <text evidence="2">The sequence shown here is derived from an EMBL/GenBank/DDBJ whole genome shotgun (WGS) entry which is preliminary data.</text>
</comment>